<dbReference type="SUPFAM" id="SSF56219">
    <property type="entry name" value="DNase I-like"/>
    <property type="match status" value="1"/>
</dbReference>
<keyword evidence="2" id="KW-1185">Reference proteome</keyword>
<dbReference type="Proteomes" id="UP000694568">
    <property type="component" value="Unplaced"/>
</dbReference>
<evidence type="ECO:0000313" key="1">
    <source>
        <dbReference type="Ensembl" id="ENSSLUP00000042467.1"/>
    </source>
</evidence>
<sequence>MWCGYFKLLQFKEITVLHKDSNGRLLVVECKYEKTTIRIINVYASNREIERKQYYKTLRKWCTDFNTVQTDMDISINNVIRTDVSRKELYLLMKDYNLTDVWRASCPNTKDFSRRQVLSPILHKVFLTMAEKGTVPDKFTDGIINIFYKKKGGKT</sequence>
<dbReference type="AlphaFoldDB" id="A0A8C9ZPN7"/>
<dbReference type="GeneTree" id="ENSGT01000000214919"/>
<reference evidence="1" key="1">
    <citation type="submission" date="2025-08" db="UniProtKB">
        <authorList>
            <consortium name="Ensembl"/>
        </authorList>
    </citation>
    <scope>IDENTIFICATION</scope>
</reference>
<protein>
    <submittedName>
        <fullName evidence="1">Uncharacterized protein</fullName>
    </submittedName>
</protein>
<proteinExistence type="predicted"/>
<dbReference type="Ensembl" id="ENSSLUT00000043820.1">
    <property type="protein sequence ID" value="ENSSLUP00000042467.1"/>
    <property type="gene ID" value="ENSSLUG00000018861.1"/>
</dbReference>
<name>A0A8C9ZPN7_SANLU</name>
<reference evidence="1" key="2">
    <citation type="submission" date="2025-09" db="UniProtKB">
        <authorList>
            <consortium name="Ensembl"/>
        </authorList>
    </citation>
    <scope>IDENTIFICATION</scope>
</reference>
<dbReference type="Gene3D" id="3.60.10.10">
    <property type="entry name" value="Endonuclease/exonuclease/phosphatase"/>
    <property type="match status" value="1"/>
</dbReference>
<accession>A0A8C9ZPN7</accession>
<dbReference type="InterPro" id="IPR036691">
    <property type="entry name" value="Endo/exonu/phosph_ase_sf"/>
</dbReference>
<organism evidence="1 2">
    <name type="scientific">Sander lucioperca</name>
    <name type="common">Pike-perch</name>
    <name type="synonym">Perca lucioperca</name>
    <dbReference type="NCBI Taxonomy" id="283035"/>
    <lineage>
        <taxon>Eukaryota</taxon>
        <taxon>Metazoa</taxon>
        <taxon>Chordata</taxon>
        <taxon>Craniata</taxon>
        <taxon>Vertebrata</taxon>
        <taxon>Euteleostomi</taxon>
        <taxon>Actinopterygii</taxon>
        <taxon>Neopterygii</taxon>
        <taxon>Teleostei</taxon>
        <taxon>Neoteleostei</taxon>
        <taxon>Acanthomorphata</taxon>
        <taxon>Eupercaria</taxon>
        <taxon>Perciformes</taxon>
        <taxon>Percoidei</taxon>
        <taxon>Percidae</taxon>
        <taxon>Luciopercinae</taxon>
        <taxon>Sander</taxon>
    </lineage>
</organism>
<evidence type="ECO:0000313" key="2">
    <source>
        <dbReference type="Proteomes" id="UP000694568"/>
    </source>
</evidence>